<dbReference type="EMBL" id="LVLJ01000808">
    <property type="protein sequence ID" value="OAE32498.1"/>
    <property type="molecule type" value="Genomic_DNA"/>
</dbReference>
<feature type="compositionally biased region" description="Low complexity" evidence="1">
    <location>
        <begin position="108"/>
        <end position="121"/>
    </location>
</feature>
<keyword evidence="3" id="KW-1185">Reference proteome</keyword>
<dbReference type="AlphaFoldDB" id="A0A176WGX4"/>
<accession>A0A176WGX4</accession>
<evidence type="ECO:0000313" key="3">
    <source>
        <dbReference type="Proteomes" id="UP000077202"/>
    </source>
</evidence>
<proteinExistence type="predicted"/>
<name>A0A176WGX4_MARPO</name>
<organism evidence="2 3">
    <name type="scientific">Marchantia polymorpha subsp. ruderalis</name>
    <dbReference type="NCBI Taxonomy" id="1480154"/>
    <lineage>
        <taxon>Eukaryota</taxon>
        <taxon>Viridiplantae</taxon>
        <taxon>Streptophyta</taxon>
        <taxon>Embryophyta</taxon>
        <taxon>Marchantiophyta</taxon>
        <taxon>Marchantiopsida</taxon>
        <taxon>Marchantiidae</taxon>
        <taxon>Marchantiales</taxon>
        <taxon>Marchantiaceae</taxon>
        <taxon>Marchantia</taxon>
    </lineage>
</organism>
<comment type="caution">
    <text evidence="2">The sequence shown here is derived from an EMBL/GenBank/DDBJ whole genome shotgun (WGS) entry which is preliminary data.</text>
</comment>
<evidence type="ECO:0000313" key="2">
    <source>
        <dbReference type="EMBL" id="OAE32498.1"/>
    </source>
</evidence>
<feature type="region of interest" description="Disordered" evidence="1">
    <location>
        <begin position="100"/>
        <end position="127"/>
    </location>
</feature>
<gene>
    <name evidence="2" type="ORF">AXG93_3242s1200</name>
</gene>
<dbReference type="Proteomes" id="UP000077202">
    <property type="component" value="Unassembled WGS sequence"/>
</dbReference>
<protein>
    <submittedName>
        <fullName evidence="2">Uncharacterized protein</fullName>
    </submittedName>
</protein>
<sequence length="172" mass="19192">MIIFIITDTAVVAVMCLDKLGNAVHARVKERVIRATFWTGKKEAEYDEKSDVREGAGAEEADGASIVSNMTVIFSDLILEILRSIADVAWTPSTADFEDDRKVHIGPTTSSSSSSSSSSTRSSHHRSAPTERVTYCVWEGDEFYAYSRDGSSSGDQQHLQRYFQLDWWSVDR</sequence>
<reference evidence="2" key="1">
    <citation type="submission" date="2016-03" db="EMBL/GenBank/DDBJ databases">
        <title>Mechanisms controlling the formation of the plant cell surface in tip-growing cells are functionally conserved among land plants.</title>
        <authorList>
            <person name="Honkanen S."/>
            <person name="Jones V.A."/>
            <person name="Morieri G."/>
            <person name="Champion C."/>
            <person name="Hetherington A.J."/>
            <person name="Kelly S."/>
            <person name="Saint-Marcoux D."/>
            <person name="Proust H."/>
            <person name="Prescott H."/>
            <person name="Dolan L."/>
        </authorList>
    </citation>
    <scope>NUCLEOTIDE SEQUENCE [LARGE SCALE GENOMIC DNA]</scope>
    <source>
        <tissue evidence="2">Whole gametophyte</tissue>
    </source>
</reference>
<evidence type="ECO:0000256" key="1">
    <source>
        <dbReference type="SAM" id="MobiDB-lite"/>
    </source>
</evidence>